<proteinExistence type="predicted"/>
<evidence type="ECO:0000313" key="2">
    <source>
        <dbReference type="Proteomes" id="UP001597545"/>
    </source>
</evidence>
<dbReference type="RefSeq" id="WP_380903766.1">
    <property type="nucleotide sequence ID" value="NZ_JBHUEG010000001.1"/>
</dbReference>
<keyword evidence="2" id="KW-1185">Reference proteome</keyword>
<sequence length="72" mass="7851">MQYVVVLVVFMVFVFGQFLFGRGQKTKYCVIVSGVSIDIGFFCDSGFGVVARRGHKMSANVDEQLGNSGVHA</sequence>
<dbReference type="Proteomes" id="UP001597545">
    <property type="component" value="Unassembled WGS sequence"/>
</dbReference>
<reference evidence="2" key="1">
    <citation type="journal article" date="2019" name="Int. J. Syst. Evol. Microbiol.">
        <title>The Global Catalogue of Microorganisms (GCM) 10K type strain sequencing project: providing services to taxonomists for standard genome sequencing and annotation.</title>
        <authorList>
            <consortium name="The Broad Institute Genomics Platform"/>
            <consortium name="The Broad Institute Genome Sequencing Center for Infectious Disease"/>
            <person name="Wu L."/>
            <person name="Ma J."/>
        </authorList>
    </citation>
    <scope>NUCLEOTIDE SEQUENCE [LARGE SCALE GENOMIC DNA]</scope>
    <source>
        <strain evidence="2">KCTC 42662</strain>
    </source>
</reference>
<evidence type="ECO:0008006" key="3">
    <source>
        <dbReference type="Google" id="ProtNLM"/>
    </source>
</evidence>
<comment type="caution">
    <text evidence="1">The sequence shown here is derived from an EMBL/GenBank/DDBJ whole genome shotgun (WGS) entry which is preliminary data.</text>
</comment>
<gene>
    <name evidence="1" type="ORF">ACFSR5_11240</name>
</gene>
<protein>
    <recommendedName>
        <fullName evidence="3">Secreted protein</fullName>
    </recommendedName>
</protein>
<name>A0ABW5KIU6_9SPHI</name>
<organism evidence="1 2">
    <name type="scientific">Sphingobacterium suaedae</name>
    <dbReference type="NCBI Taxonomy" id="1686402"/>
    <lineage>
        <taxon>Bacteria</taxon>
        <taxon>Pseudomonadati</taxon>
        <taxon>Bacteroidota</taxon>
        <taxon>Sphingobacteriia</taxon>
        <taxon>Sphingobacteriales</taxon>
        <taxon>Sphingobacteriaceae</taxon>
        <taxon>Sphingobacterium</taxon>
    </lineage>
</organism>
<evidence type="ECO:0000313" key="1">
    <source>
        <dbReference type="EMBL" id="MFD2548220.1"/>
    </source>
</evidence>
<dbReference type="EMBL" id="JBHULR010000004">
    <property type="protein sequence ID" value="MFD2548220.1"/>
    <property type="molecule type" value="Genomic_DNA"/>
</dbReference>
<accession>A0ABW5KIU6</accession>